<dbReference type="OrthoDB" id="4945999at2"/>
<keyword evidence="3" id="KW-1185">Reference proteome</keyword>
<proteinExistence type="predicted"/>
<organism evidence="2 3">
    <name type="scientific">Arthrobacter crusticola</name>
    <dbReference type="NCBI Taxonomy" id="2547960"/>
    <lineage>
        <taxon>Bacteria</taxon>
        <taxon>Bacillati</taxon>
        <taxon>Actinomycetota</taxon>
        <taxon>Actinomycetes</taxon>
        <taxon>Micrococcales</taxon>
        <taxon>Micrococcaceae</taxon>
        <taxon>Arthrobacter</taxon>
    </lineage>
</organism>
<evidence type="ECO:0000313" key="3">
    <source>
        <dbReference type="Proteomes" id="UP000295411"/>
    </source>
</evidence>
<reference evidence="2 3" key="1">
    <citation type="submission" date="2019-03" db="EMBL/GenBank/DDBJ databases">
        <title>Arthrobacter sp. nov., an bacterium isolated from biocrust in Mu Us Desert.</title>
        <authorList>
            <person name="Lixiong L."/>
        </authorList>
    </citation>
    <scope>NUCLEOTIDE SEQUENCE [LARGE SCALE GENOMIC DNA]</scope>
    <source>
        <strain evidence="2 3">SLN-3</strain>
    </source>
</reference>
<protein>
    <submittedName>
        <fullName evidence="2">Uncharacterized protein</fullName>
    </submittedName>
</protein>
<accession>A0A4R5TW01</accession>
<dbReference type="EMBL" id="SMTK01000003">
    <property type="protein sequence ID" value="TDK25293.1"/>
    <property type="molecule type" value="Genomic_DNA"/>
</dbReference>
<sequence>MTTINSTPGAAWSAAAPAETGERPWCHRCGTDDFLIFEEYVPPRLPSGGGAILPASAGYSCSECGGFAAHTVPADWSPPHWFWYS</sequence>
<evidence type="ECO:0000313" key="2">
    <source>
        <dbReference type="EMBL" id="TDK25293.1"/>
    </source>
</evidence>
<dbReference type="AlphaFoldDB" id="A0A4R5TW01"/>
<evidence type="ECO:0000256" key="1">
    <source>
        <dbReference type="SAM" id="MobiDB-lite"/>
    </source>
</evidence>
<feature type="compositionally biased region" description="Low complexity" evidence="1">
    <location>
        <begin position="1"/>
        <end position="19"/>
    </location>
</feature>
<comment type="caution">
    <text evidence="2">The sequence shown here is derived from an EMBL/GenBank/DDBJ whole genome shotgun (WGS) entry which is preliminary data.</text>
</comment>
<dbReference type="Proteomes" id="UP000295411">
    <property type="component" value="Unassembled WGS sequence"/>
</dbReference>
<gene>
    <name evidence="2" type="ORF">E2F48_08410</name>
</gene>
<name>A0A4R5TW01_9MICC</name>
<feature type="region of interest" description="Disordered" evidence="1">
    <location>
        <begin position="1"/>
        <end position="22"/>
    </location>
</feature>
<dbReference type="RefSeq" id="WP_133403569.1">
    <property type="nucleotide sequence ID" value="NZ_SMTK01000003.1"/>
</dbReference>